<gene>
    <name evidence="2" type="ORF">F8M41_016006</name>
</gene>
<dbReference type="InterPro" id="IPR019956">
    <property type="entry name" value="Ubiquitin_dom"/>
</dbReference>
<reference evidence="2 3" key="1">
    <citation type="journal article" date="2019" name="Environ. Microbiol.">
        <title>At the nexus of three kingdoms: the genome of the mycorrhizal fungus Gigaspora margarita provides insights into plant, endobacterial and fungal interactions.</title>
        <authorList>
            <person name="Venice F."/>
            <person name="Ghignone S."/>
            <person name="Salvioli di Fossalunga A."/>
            <person name="Amselem J."/>
            <person name="Novero M."/>
            <person name="Xianan X."/>
            <person name="Sedzielewska Toro K."/>
            <person name="Morin E."/>
            <person name="Lipzen A."/>
            <person name="Grigoriev I.V."/>
            <person name="Henrissat B."/>
            <person name="Martin F.M."/>
            <person name="Bonfante P."/>
        </authorList>
    </citation>
    <scope>NUCLEOTIDE SEQUENCE [LARGE SCALE GENOMIC DNA]</scope>
    <source>
        <strain evidence="2 3">BEG34</strain>
    </source>
</reference>
<protein>
    <submittedName>
        <fullName evidence="2">Polyubiquitin-C</fullName>
    </submittedName>
</protein>
<feature type="domain" description="Ubiquitin-like" evidence="1">
    <location>
        <begin position="477"/>
        <end position="551"/>
    </location>
</feature>
<dbReference type="CDD" id="cd17039">
    <property type="entry name" value="Ubl_ubiquitin_like"/>
    <property type="match status" value="7"/>
</dbReference>
<name>A0A8H4AQ07_GIGMA</name>
<dbReference type="AlphaFoldDB" id="A0A8H4AQ07"/>
<feature type="domain" description="Ubiquitin-like" evidence="1">
    <location>
        <begin position="409"/>
        <end position="474"/>
    </location>
</feature>
<dbReference type="OrthoDB" id="417450at2759"/>
<dbReference type="PRINTS" id="PR00348">
    <property type="entry name" value="UBIQUITIN"/>
</dbReference>
<dbReference type="Pfam" id="PF00240">
    <property type="entry name" value="ubiquitin"/>
    <property type="match status" value="8"/>
</dbReference>
<feature type="domain" description="Ubiquitin-like" evidence="1">
    <location>
        <begin position="69"/>
        <end position="134"/>
    </location>
</feature>
<dbReference type="SMART" id="SM00213">
    <property type="entry name" value="UBQ"/>
    <property type="match status" value="8"/>
</dbReference>
<evidence type="ECO:0000313" key="2">
    <source>
        <dbReference type="EMBL" id="KAF0520946.1"/>
    </source>
</evidence>
<dbReference type="InterPro" id="IPR050158">
    <property type="entry name" value="Ubiquitin_ubiquitin-like"/>
</dbReference>
<feature type="domain" description="Ubiquitin-like" evidence="1">
    <location>
        <begin position="137"/>
        <end position="202"/>
    </location>
</feature>
<dbReference type="InterPro" id="IPR029071">
    <property type="entry name" value="Ubiquitin-like_domsf"/>
</dbReference>
<dbReference type="Proteomes" id="UP000439903">
    <property type="component" value="Unassembled WGS sequence"/>
</dbReference>
<organism evidence="2 3">
    <name type="scientific">Gigaspora margarita</name>
    <dbReference type="NCBI Taxonomy" id="4874"/>
    <lineage>
        <taxon>Eukaryota</taxon>
        <taxon>Fungi</taxon>
        <taxon>Fungi incertae sedis</taxon>
        <taxon>Mucoromycota</taxon>
        <taxon>Glomeromycotina</taxon>
        <taxon>Glomeromycetes</taxon>
        <taxon>Diversisporales</taxon>
        <taxon>Gigasporaceae</taxon>
        <taxon>Gigaspora</taxon>
    </lineage>
</organism>
<accession>A0A8H4AQ07</accession>
<proteinExistence type="predicted"/>
<sequence length="551" mass="62557">MQIFVKTPTDETLELDAWLSDTVKELKEKINARNNYSFHSISFKGNKLDDNSRISNIGMENGCTFYCYIQIFVKTPTDETLELDALPSDTVKELKEKIHAKTNYSFHGISFKGNKLDNSSRLFDIGTENGCTFYCCIQIFVRTTTDKTLELDALPSHTVKELKEKIHARNNCSFHGISFKGNKLDDNSRLSDIGTENGCTFYCCIQIFVRTTTDETLELDVLPSDTVKELKEKIHARSNCSFHGISFKGNKLNDSSRLSDIGMEYGCTFYCYIQIFVKTPTDETLELDALPSDTVMELKQKIHVRNNCSFHGISFKGNKLNDSNRLSDIGMENGCTFYCYIQIFVKTPTDETLELDALPSDTVKELKEKIHNCSFHDISFKGNKLDDSHKLSNIGIENGCTLHCYPKYAQIFIKTPTNETVELDVLLSNTVMELKQKIQTRVSSSINRISFEGNELVDNCRLYDAGIKSGCTLYCFIQIVFKTLTGKTFTLQASLSDTVGHVKRLIENSEHIPLDEQRLIFAGKQIMNNLKLSDYNIQNESIVHVVTRLRA</sequence>
<dbReference type="PROSITE" id="PS50053">
    <property type="entry name" value="UBIQUITIN_2"/>
    <property type="match status" value="8"/>
</dbReference>
<dbReference type="InterPro" id="IPR000626">
    <property type="entry name" value="Ubiquitin-like_dom"/>
</dbReference>
<dbReference type="PANTHER" id="PTHR10666">
    <property type="entry name" value="UBIQUITIN"/>
    <property type="match status" value="1"/>
</dbReference>
<dbReference type="EMBL" id="WTPW01000341">
    <property type="protein sequence ID" value="KAF0520946.1"/>
    <property type="molecule type" value="Genomic_DNA"/>
</dbReference>
<evidence type="ECO:0000259" key="1">
    <source>
        <dbReference type="PROSITE" id="PS50053"/>
    </source>
</evidence>
<dbReference type="Gene3D" id="3.10.20.90">
    <property type="entry name" value="Phosphatidylinositol 3-kinase Catalytic Subunit, Chain A, domain 1"/>
    <property type="match status" value="8"/>
</dbReference>
<keyword evidence="3" id="KW-1185">Reference proteome</keyword>
<evidence type="ECO:0000313" key="3">
    <source>
        <dbReference type="Proteomes" id="UP000439903"/>
    </source>
</evidence>
<feature type="domain" description="Ubiquitin-like" evidence="1">
    <location>
        <begin position="273"/>
        <end position="338"/>
    </location>
</feature>
<feature type="domain" description="Ubiquitin-like" evidence="1">
    <location>
        <begin position="341"/>
        <end position="403"/>
    </location>
</feature>
<feature type="domain" description="Ubiquitin-like" evidence="1">
    <location>
        <begin position="1"/>
        <end position="66"/>
    </location>
</feature>
<dbReference type="SUPFAM" id="SSF54236">
    <property type="entry name" value="Ubiquitin-like"/>
    <property type="match status" value="8"/>
</dbReference>
<comment type="caution">
    <text evidence="2">The sequence shown here is derived from an EMBL/GenBank/DDBJ whole genome shotgun (WGS) entry which is preliminary data.</text>
</comment>
<feature type="domain" description="Ubiquitin-like" evidence="1">
    <location>
        <begin position="205"/>
        <end position="270"/>
    </location>
</feature>